<protein>
    <submittedName>
        <fullName evidence="2">Uncharacterized protein</fullName>
    </submittedName>
</protein>
<feature type="region of interest" description="Disordered" evidence="1">
    <location>
        <begin position="33"/>
        <end position="57"/>
    </location>
</feature>
<proteinExistence type="predicted"/>
<accession>A0A7H1PRU6</accession>
<name>A0A7H1PRU6_9ACTN</name>
<reference evidence="2 3" key="1">
    <citation type="submission" date="2020-04" db="EMBL/GenBank/DDBJ databases">
        <title>Characterization and engineering of Streptomyces griseofuscus DSM40191 as a potential heterologous host for expression of BGCs.</title>
        <authorList>
            <person name="Gren T."/>
            <person name="Whitford C.M."/>
            <person name="Mohite O.S."/>
            <person name="Joergensen T.S."/>
            <person name="Nielsen J.B."/>
            <person name="Lee S.Y."/>
            <person name="Weber T."/>
        </authorList>
    </citation>
    <scope>NUCLEOTIDE SEQUENCE [LARGE SCALE GENOMIC DNA]</scope>
    <source>
        <strain evidence="2 3">DSM 40191</strain>
    </source>
</reference>
<dbReference type="KEGG" id="sgf:HEP81_00440"/>
<evidence type="ECO:0000313" key="3">
    <source>
        <dbReference type="Proteomes" id="UP000516422"/>
    </source>
</evidence>
<evidence type="ECO:0000256" key="1">
    <source>
        <dbReference type="SAM" id="MobiDB-lite"/>
    </source>
</evidence>
<feature type="compositionally biased region" description="Polar residues" evidence="1">
    <location>
        <begin position="33"/>
        <end position="44"/>
    </location>
</feature>
<dbReference type="AlphaFoldDB" id="A0A7H1PRU6"/>
<gene>
    <name evidence="2" type="ORF">HEP81_00440</name>
</gene>
<sequence length="57" mass="5582">MMDRLAPRSTGAPAGSAITANATMVVAVSSPTSNVLAPSATTAASGRAIRVTPSPSR</sequence>
<organism evidence="2 3">
    <name type="scientific">Streptomyces griseofuscus</name>
    <dbReference type="NCBI Taxonomy" id="146922"/>
    <lineage>
        <taxon>Bacteria</taxon>
        <taxon>Bacillati</taxon>
        <taxon>Actinomycetota</taxon>
        <taxon>Actinomycetes</taxon>
        <taxon>Kitasatosporales</taxon>
        <taxon>Streptomycetaceae</taxon>
        <taxon>Streptomyces</taxon>
    </lineage>
</organism>
<dbReference type="Proteomes" id="UP000516422">
    <property type="component" value="Chromosome"/>
</dbReference>
<evidence type="ECO:0000313" key="2">
    <source>
        <dbReference type="EMBL" id="QNT90776.1"/>
    </source>
</evidence>
<dbReference type="EMBL" id="CP051006">
    <property type="protein sequence ID" value="QNT90776.1"/>
    <property type="molecule type" value="Genomic_DNA"/>
</dbReference>